<protein>
    <submittedName>
        <fullName evidence="1">Uncharacterized protein</fullName>
    </submittedName>
</protein>
<reference evidence="1 2" key="1">
    <citation type="journal article" date="2020" name="ISME J.">
        <title>Comparative genomics reveals insights into cyanobacterial evolution and habitat adaptation.</title>
        <authorList>
            <person name="Chen M.Y."/>
            <person name="Teng W.K."/>
            <person name="Zhao L."/>
            <person name="Hu C.X."/>
            <person name="Zhou Y.K."/>
            <person name="Han B.P."/>
            <person name="Song L.R."/>
            <person name="Shu W.S."/>
        </authorList>
    </citation>
    <scope>NUCLEOTIDE SEQUENCE [LARGE SCALE GENOMIC DNA]</scope>
    <source>
        <strain evidence="1 2">FACHB-248</strain>
    </source>
</reference>
<comment type="caution">
    <text evidence="1">The sequence shown here is derived from an EMBL/GenBank/DDBJ whole genome shotgun (WGS) entry which is preliminary data.</text>
</comment>
<sequence>MKSNDNITLYKSFYKNNNLEQLLLNNQQLLFAGGYHNNSFRERSVALGVR</sequence>
<dbReference type="EMBL" id="JACJTA010000087">
    <property type="protein sequence ID" value="MBD2608232.1"/>
    <property type="molecule type" value="Genomic_DNA"/>
</dbReference>
<evidence type="ECO:0000313" key="1">
    <source>
        <dbReference type="EMBL" id="MBD2608232.1"/>
    </source>
</evidence>
<dbReference type="RefSeq" id="WP_186227524.1">
    <property type="nucleotide sequence ID" value="NZ_JACJTA010000087.1"/>
</dbReference>
<keyword evidence="2" id="KW-1185">Reference proteome</keyword>
<accession>A0ABR8GYK0</accession>
<name>A0ABR8GYK0_9CYAN</name>
<dbReference type="Proteomes" id="UP000660380">
    <property type="component" value="Unassembled WGS sequence"/>
</dbReference>
<proteinExistence type="predicted"/>
<gene>
    <name evidence="1" type="ORF">H6G81_27885</name>
</gene>
<organism evidence="1 2">
    <name type="scientific">Scytonema hofmannii FACHB-248</name>
    <dbReference type="NCBI Taxonomy" id="1842502"/>
    <lineage>
        <taxon>Bacteria</taxon>
        <taxon>Bacillati</taxon>
        <taxon>Cyanobacteriota</taxon>
        <taxon>Cyanophyceae</taxon>
        <taxon>Nostocales</taxon>
        <taxon>Scytonemataceae</taxon>
        <taxon>Scytonema</taxon>
    </lineage>
</organism>
<evidence type="ECO:0000313" key="2">
    <source>
        <dbReference type="Proteomes" id="UP000660380"/>
    </source>
</evidence>